<dbReference type="AlphaFoldDB" id="H2BUW3"/>
<dbReference type="Proteomes" id="UP000003844">
    <property type="component" value="Unassembled WGS sequence"/>
</dbReference>
<accession>H2BUW3</accession>
<dbReference type="HOGENOM" id="CLU_2355723_0_0_10"/>
<proteinExistence type="predicted"/>
<evidence type="ECO:0000313" key="1">
    <source>
        <dbReference type="EMBL" id="EHQ02811.1"/>
    </source>
</evidence>
<dbReference type="eggNOG" id="ENOG502ZKAS">
    <property type="taxonomic scope" value="Bacteria"/>
</dbReference>
<dbReference type="OrthoDB" id="839726at2"/>
<protein>
    <submittedName>
        <fullName evidence="1">Uncharacterized protein</fullName>
    </submittedName>
</protein>
<evidence type="ECO:0000313" key="2">
    <source>
        <dbReference type="Proteomes" id="UP000003844"/>
    </source>
</evidence>
<reference evidence="2" key="1">
    <citation type="journal article" date="2012" name="Stand. Genomic Sci.">
        <title>Genome sequence of the Antarctic rhodopsins-containing flavobacterium Gillisia limnaea type strain (R-8282(T)).</title>
        <authorList>
            <person name="Riedel T."/>
            <person name="Held B."/>
            <person name="Nolan M."/>
            <person name="Lucas S."/>
            <person name="Lapidus A."/>
            <person name="Tice H."/>
            <person name="Del Rio T.G."/>
            <person name="Cheng J.F."/>
            <person name="Han C."/>
            <person name="Tapia R."/>
            <person name="Goodwin L.A."/>
            <person name="Pitluck S."/>
            <person name="Liolios K."/>
            <person name="Mavromatis K."/>
            <person name="Pagani I."/>
            <person name="Ivanova N."/>
            <person name="Mikhailova N."/>
            <person name="Pati A."/>
            <person name="Chen A."/>
            <person name="Palaniappan K."/>
            <person name="Land M."/>
            <person name="Rohde M."/>
            <person name="Tindall B.J."/>
            <person name="Detter J.C."/>
            <person name="Goker M."/>
            <person name="Bristow J."/>
            <person name="Eisen J.A."/>
            <person name="Markowitz V."/>
            <person name="Hugenholtz P."/>
            <person name="Kyrpides N.C."/>
            <person name="Klenk H.P."/>
            <person name="Woyke T."/>
        </authorList>
    </citation>
    <scope>NUCLEOTIDE SEQUENCE [LARGE SCALE GENOMIC DNA]</scope>
    <source>
        <strain evidence="2">DSM 15749 / LMG 21470 / R-8282</strain>
    </source>
</reference>
<dbReference type="STRING" id="865937.Gilli_2178"/>
<sequence length="96" mass="10961">MKKIAGILAFLFVSFLLCPTIVVIIDKHSDVSYVFSMTEEEQSKEGKTLTEFTFHENYSNHLSIDFLSNKKVIGYKVKKDLDLLYPEVISPPPDFA</sequence>
<dbReference type="EMBL" id="JH594606">
    <property type="protein sequence ID" value="EHQ02811.1"/>
    <property type="molecule type" value="Genomic_DNA"/>
</dbReference>
<keyword evidence="2" id="KW-1185">Reference proteome</keyword>
<name>H2BUW3_GILLR</name>
<dbReference type="RefSeq" id="WP_006989121.1">
    <property type="nucleotide sequence ID" value="NZ_JH594606.1"/>
</dbReference>
<organism evidence="1 2">
    <name type="scientific">Gillisia limnaea (strain DSM 15749 / LMG 21470 / R-8282)</name>
    <dbReference type="NCBI Taxonomy" id="865937"/>
    <lineage>
        <taxon>Bacteria</taxon>
        <taxon>Pseudomonadati</taxon>
        <taxon>Bacteroidota</taxon>
        <taxon>Flavobacteriia</taxon>
        <taxon>Flavobacteriales</taxon>
        <taxon>Flavobacteriaceae</taxon>
        <taxon>Gillisia</taxon>
    </lineage>
</organism>
<gene>
    <name evidence="1" type="ORF">Gilli_2178</name>
</gene>